<gene>
    <name evidence="1" type="ORF">GNZ18_23420</name>
</gene>
<sequence length="351" mass="38638">MTDLHRIGLSMMGAPGAGKSTYLLALYAALSRGVRDCTLHEADRNADVMLADGWRDLGERGRLPEPTDTVPRRHTFVYAREMRPMAHIHWADYRGGALPSFVGPDGSPDAEQLLWDVAQAHGIMLVLDGEHFRKPVGPGRREAVARETLTQQMSSVVTDALTARNREGRPLPSVSIVITKADVIDWRGTDAPRRLTDLVEELRDLLPAAFAKRVVTAICPVSVGALERTADGGVRPDSVSPTDVHLPVLFHLACFYLEERKGLDARMEVLAADRAAARREAAALPPVPGRATRRAHERIALRLQEMDRAEHAMKQWRELCQAEAAAIFPMLRYVPIYEGGVLATWAGTGRG</sequence>
<dbReference type="AlphaFoldDB" id="A0A7K1L5J6"/>
<keyword evidence="2" id="KW-1185">Reference proteome</keyword>
<evidence type="ECO:0000313" key="2">
    <source>
        <dbReference type="Proteomes" id="UP000432015"/>
    </source>
</evidence>
<comment type="caution">
    <text evidence="1">The sequence shown here is derived from an EMBL/GenBank/DDBJ whole genome shotgun (WGS) entry which is preliminary data.</text>
</comment>
<dbReference type="EMBL" id="WOFH01000008">
    <property type="protein sequence ID" value="MUN39525.1"/>
    <property type="molecule type" value="Genomic_DNA"/>
</dbReference>
<dbReference type="Proteomes" id="UP000432015">
    <property type="component" value="Unassembled WGS sequence"/>
</dbReference>
<accession>A0A7K1L5J6</accession>
<protein>
    <submittedName>
        <fullName evidence="1">Uncharacterized protein</fullName>
    </submittedName>
</protein>
<dbReference type="InterPro" id="IPR027417">
    <property type="entry name" value="P-loop_NTPase"/>
</dbReference>
<organism evidence="1 2">
    <name type="scientific">Actinomadura litoris</name>
    <dbReference type="NCBI Taxonomy" id="2678616"/>
    <lineage>
        <taxon>Bacteria</taxon>
        <taxon>Bacillati</taxon>
        <taxon>Actinomycetota</taxon>
        <taxon>Actinomycetes</taxon>
        <taxon>Streptosporangiales</taxon>
        <taxon>Thermomonosporaceae</taxon>
        <taxon>Actinomadura</taxon>
    </lineage>
</organism>
<proteinExistence type="predicted"/>
<dbReference type="SUPFAM" id="SSF52540">
    <property type="entry name" value="P-loop containing nucleoside triphosphate hydrolases"/>
    <property type="match status" value="1"/>
</dbReference>
<evidence type="ECO:0000313" key="1">
    <source>
        <dbReference type="EMBL" id="MUN39525.1"/>
    </source>
</evidence>
<name>A0A7K1L5J6_9ACTN</name>
<dbReference type="RefSeq" id="WP_156218672.1">
    <property type="nucleotide sequence ID" value="NZ_WOFH01000008.1"/>
</dbReference>
<reference evidence="1 2" key="1">
    <citation type="submission" date="2019-11" db="EMBL/GenBank/DDBJ databases">
        <authorList>
            <person name="Cao P."/>
        </authorList>
    </citation>
    <scope>NUCLEOTIDE SEQUENCE [LARGE SCALE GENOMIC DNA]</scope>
    <source>
        <strain evidence="1 2">NEAU-AAG5</strain>
    </source>
</reference>